<evidence type="ECO:0000313" key="3">
    <source>
        <dbReference type="Proteomes" id="UP001142489"/>
    </source>
</evidence>
<organism evidence="2 3">
    <name type="scientific">Phrynocephalus forsythii</name>
    <dbReference type="NCBI Taxonomy" id="171643"/>
    <lineage>
        <taxon>Eukaryota</taxon>
        <taxon>Metazoa</taxon>
        <taxon>Chordata</taxon>
        <taxon>Craniata</taxon>
        <taxon>Vertebrata</taxon>
        <taxon>Euteleostomi</taxon>
        <taxon>Lepidosauria</taxon>
        <taxon>Squamata</taxon>
        <taxon>Bifurcata</taxon>
        <taxon>Unidentata</taxon>
        <taxon>Episquamata</taxon>
        <taxon>Toxicofera</taxon>
        <taxon>Iguania</taxon>
        <taxon>Acrodonta</taxon>
        <taxon>Agamidae</taxon>
        <taxon>Agaminae</taxon>
        <taxon>Phrynocephalus</taxon>
    </lineage>
</organism>
<evidence type="ECO:0000313" key="2">
    <source>
        <dbReference type="EMBL" id="KAJ7320529.1"/>
    </source>
</evidence>
<keyword evidence="3" id="KW-1185">Reference proteome</keyword>
<gene>
    <name evidence="2" type="ORF">JRQ81_020040</name>
</gene>
<dbReference type="Proteomes" id="UP001142489">
    <property type="component" value="Unassembled WGS sequence"/>
</dbReference>
<protein>
    <submittedName>
        <fullName evidence="2">Uncharacterized protein</fullName>
    </submittedName>
</protein>
<dbReference type="AlphaFoldDB" id="A0A9Q1AYJ2"/>
<evidence type="ECO:0000256" key="1">
    <source>
        <dbReference type="SAM" id="MobiDB-lite"/>
    </source>
</evidence>
<dbReference type="EMBL" id="JAPFRF010000010">
    <property type="protein sequence ID" value="KAJ7320529.1"/>
    <property type="molecule type" value="Genomic_DNA"/>
</dbReference>
<accession>A0A9Q1AYJ2</accession>
<name>A0A9Q1AYJ2_9SAUR</name>
<sequence length="125" mass="14290">MAKAKETRQASPWQCAGGSRGQAGPRFQGCGSYAPERGLKEGRFTTPLQTDSREIWTSTQVRLKHTPRTKSEAISLRDGWFFTRRGAEQNADISFPLQQSESMKRQKKRFAWAEARECEMRKMSC</sequence>
<comment type="caution">
    <text evidence="2">The sequence shown here is derived from an EMBL/GenBank/DDBJ whole genome shotgun (WGS) entry which is preliminary data.</text>
</comment>
<proteinExistence type="predicted"/>
<feature type="region of interest" description="Disordered" evidence="1">
    <location>
        <begin position="1"/>
        <end position="34"/>
    </location>
</feature>
<reference evidence="2" key="1">
    <citation type="journal article" date="2023" name="DNA Res.">
        <title>Chromosome-level genome assembly of Phrynocephalus forsythii using third-generation DNA sequencing and Hi-C analysis.</title>
        <authorList>
            <person name="Qi Y."/>
            <person name="Zhao W."/>
            <person name="Zhao Y."/>
            <person name="Niu C."/>
            <person name="Cao S."/>
            <person name="Zhang Y."/>
        </authorList>
    </citation>
    <scope>NUCLEOTIDE SEQUENCE</scope>
    <source>
        <tissue evidence="2">Muscle</tissue>
    </source>
</reference>